<evidence type="ECO:0000256" key="16">
    <source>
        <dbReference type="ARBA" id="ARBA00031175"/>
    </source>
</evidence>
<evidence type="ECO:0000313" key="23">
    <source>
        <dbReference type="EMBL" id="ANG61905.1"/>
    </source>
</evidence>
<feature type="domain" description="ACT" evidence="22">
    <location>
        <begin position="287"/>
        <end position="363"/>
    </location>
</feature>
<dbReference type="InterPro" id="IPR001086">
    <property type="entry name" value="Preph_deHydtase"/>
</dbReference>
<evidence type="ECO:0000256" key="6">
    <source>
        <dbReference type="ARBA" id="ARBA00012404"/>
    </source>
</evidence>
<evidence type="ECO:0000256" key="18">
    <source>
        <dbReference type="ARBA" id="ARBA00047848"/>
    </source>
</evidence>
<dbReference type="PROSITE" id="PS51171">
    <property type="entry name" value="PREPHENATE_DEHYDR_3"/>
    <property type="match status" value="1"/>
</dbReference>
<dbReference type="FunFam" id="1.20.59.10:FF:000004">
    <property type="entry name" value="Prephenate dehydratase"/>
    <property type="match status" value="1"/>
</dbReference>
<evidence type="ECO:0000256" key="14">
    <source>
        <dbReference type="ARBA" id="ARBA00023239"/>
    </source>
</evidence>
<dbReference type="PROSITE" id="PS51168">
    <property type="entry name" value="CHORISMATE_MUT_2"/>
    <property type="match status" value="1"/>
</dbReference>
<dbReference type="InterPro" id="IPR008242">
    <property type="entry name" value="Chor_mutase/pphenate_deHydtase"/>
</dbReference>
<dbReference type="EC" id="4.2.1.51" evidence="7"/>
<dbReference type="Gene3D" id="3.40.190.10">
    <property type="entry name" value="Periplasmic binding protein-like II"/>
    <property type="match status" value="2"/>
</dbReference>
<dbReference type="InterPro" id="IPR002912">
    <property type="entry name" value="ACT_dom"/>
</dbReference>
<dbReference type="OrthoDB" id="9802281at2"/>
<comment type="pathway">
    <text evidence="5">Metabolic intermediate biosynthesis; prephenate biosynthesis; prephenate from chorismate: step 1/1.</text>
</comment>
<dbReference type="EC" id="5.4.99.5" evidence="6"/>
<dbReference type="GO" id="GO:0004664">
    <property type="term" value="F:prephenate dehydratase activity"/>
    <property type="evidence" value="ECO:0007669"/>
    <property type="project" value="UniProtKB-EC"/>
</dbReference>
<dbReference type="STRING" id="1821621.A8C75_05005"/>
<evidence type="ECO:0000256" key="19">
    <source>
        <dbReference type="SAM" id="Coils"/>
    </source>
</evidence>
<dbReference type="InterPro" id="IPR002701">
    <property type="entry name" value="CM_II_prokaryot"/>
</dbReference>
<dbReference type="InterPro" id="IPR036263">
    <property type="entry name" value="Chorismate_II_sf"/>
</dbReference>
<keyword evidence="10" id="KW-0028">Amino-acid biosynthesis</keyword>
<keyword evidence="13" id="KW-0413">Isomerase</keyword>
<reference evidence="23 24" key="2">
    <citation type="journal article" date="2018" name="Int. J. Syst. Evol. Microbiol.">
        <title>Marinobacterium aestuarii sp. nov., a benzene-degrading marine bacterium isolated from estuary sediment.</title>
        <authorList>
            <person name="Bae S.S."/>
            <person name="Jung J."/>
            <person name="Chung D."/>
            <person name="Baek K."/>
        </authorList>
    </citation>
    <scope>NUCLEOTIDE SEQUENCE [LARGE SCALE GENOMIC DNA]</scope>
    <source>
        <strain evidence="23 24">ST58-10</strain>
    </source>
</reference>
<dbReference type="EMBL" id="CP015839">
    <property type="protein sequence ID" value="ANG61905.1"/>
    <property type="molecule type" value="Genomic_DNA"/>
</dbReference>
<keyword evidence="11" id="KW-0057">Aromatic amino acid biosynthesis</keyword>
<dbReference type="Gene3D" id="3.30.70.260">
    <property type="match status" value="1"/>
</dbReference>
<dbReference type="PANTHER" id="PTHR21022">
    <property type="entry name" value="PREPHENATE DEHYDRATASE P PROTEIN"/>
    <property type="match status" value="1"/>
</dbReference>
<dbReference type="SUPFAM" id="SSF48600">
    <property type="entry name" value="Chorismate mutase II"/>
    <property type="match status" value="1"/>
</dbReference>
<comment type="pathway">
    <text evidence="4">Amino-acid biosynthesis; L-phenylalanine biosynthesis; phenylpyruvate from prephenate: step 1/1.</text>
</comment>
<evidence type="ECO:0000256" key="1">
    <source>
        <dbReference type="ARBA" id="ARBA00000824"/>
    </source>
</evidence>
<reference evidence="24" key="1">
    <citation type="submission" date="2016-05" db="EMBL/GenBank/DDBJ databases">
        <authorList>
            <person name="Baek K."/>
            <person name="Yang S.-J."/>
        </authorList>
    </citation>
    <scope>NUCLEOTIDE SEQUENCE [LARGE SCALE GENOMIC DNA]</scope>
    <source>
        <strain evidence="24">ST58-10</strain>
    </source>
</reference>
<evidence type="ECO:0000259" key="20">
    <source>
        <dbReference type="PROSITE" id="PS51168"/>
    </source>
</evidence>
<dbReference type="InterPro" id="IPR045865">
    <property type="entry name" value="ACT-like_dom_sf"/>
</dbReference>
<dbReference type="Pfam" id="PF01817">
    <property type="entry name" value="CM_2"/>
    <property type="match status" value="1"/>
</dbReference>
<evidence type="ECO:0000256" key="12">
    <source>
        <dbReference type="ARBA" id="ARBA00023222"/>
    </source>
</evidence>
<evidence type="ECO:0000313" key="24">
    <source>
        <dbReference type="Proteomes" id="UP000078070"/>
    </source>
</evidence>
<evidence type="ECO:0000256" key="7">
    <source>
        <dbReference type="ARBA" id="ARBA00013147"/>
    </source>
</evidence>
<dbReference type="FunFam" id="3.40.190.10:FF:000029">
    <property type="entry name" value="Chorismate mutase/Prephenate dehydratase"/>
    <property type="match status" value="1"/>
</dbReference>
<dbReference type="PROSITE" id="PS51671">
    <property type="entry name" value="ACT"/>
    <property type="match status" value="1"/>
</dbReference>
<comment type="catalytic activity">
    <reaction evidence="18">
        <text>prephenate + H(+) = 3-phenylpyruvate + CO2 + H2O</text>
        <dbReference type="Rhea" id="RHEA:21648"/>
        <dbReference type="ChEBI" id="CHEBI:15377"/>
        <dbReference type="ChEBI" id="CHEBI:15378"/>
        <dbReference type="ChEBI" id="CHEBI:16526"/>
        <dbReference type="ChEBI" id="CHEBI:18005"/>
        <dbReference type="ChEBI" id="CHEBI:29934"/>
        <dbReference type="EC" id="4.2.1.51"/>
    </reaction>
</comment>
<dbReference type="KEGG" id="mars:A8C75_05005"/>
<evidence type="ECO:0000256" key="15">
    <source>
        <dbReference type="ARBA" id="ARBA00023268"/>
    </source>
</evidence>
<dbReference type="NCBIfam" id="NF008865">
    <property type="entry name" value="PRK11898.1"/>
    <property type="match status" value="1"/>
</dbReference>
<protein>
    <recommendedName>
        <fullName evidence="8">Bifunctional chorismate mutase/prephenate dehydratase</fullName>
        <ecNumber evidence="7">4.2.1.51</ecNumber>
        <ecNumber evidence="6">5.4.99.5</ecNumber>
    </recommendedName>
    <alternativeName>
        <fullName evidence="17">Chorismate mutase-prephenate dehydratase</fullName>
    </alternativeName>
    <alternativeName>
        <fullName evidence="16">p-protein</fullName>
    </alternativeName>
</protein>
<comment type="subcellular location">
    <subcellularLocation>
        <location evidence="3">Cytoplasm</location>
    </subcellularLocation>
</comment>
<comment type="function">
    <text evidence="2">Catalyzes the Claisen rearrangement of chorismate to prephenate and the decarboxylation/dehydration of prephenate to phenylpyruvate.</text>
</comment>
<keyword evidence="9" id="KW-0963">Cytoplasm</keyword>
<dbReference type="Gene3D" id="1.20.59.10">
    <property type="entry name" value="Chorismate mutase"/>
    <property type="match status" value="1"/>
</dbReference>
<dbReference type="GO" id="GO:0004106">
    <property type="term" value="F:chorismate mutase activity"/>
    <property type="evidence" value="ECO:0007669"/>
    <property type="project" value="UniProtKB-EC"/>
</dbReference>
<dbReference type="Pfam" id="PF00800">
    <property type="entry name" value="PDT"/>
    <property type="match status" value="1"/>
</dbReference>
<gene>
    <name evidence="23" type="ORF">A8C75_05005</name>
</gene>
<feature type="domain" description="Prephenate dehydratase" evidence="21">
    <location>
        <begin position="96"/>
        <end position="275"/>
    </location>
</feature>
<dbReference type="RefSeq" id="WP_067378988.1">
    <property type="nucleotide sequence ID" value="NZ_CP015839.1"/>
</dbReference>
<feature type="coiled-coil region" evidence="19">
    <location>
        <begin position="1"/>
        <end position="42"/>
    </location>
</feature>
<dbReference type="Proteomes" id="UP000078070">
    <property type="component" value="Chromosome"/>
</dbReference>
<accession>A0A1A9EVI6</accession>
<evidence type="ECO:0000256" key="11">
    <source>
        <dbReference type="ARBA" id="ARBA00023141"/>
    </source>
</evidence>
<comment type="catalytic activity">
    <reaction evidence="1">
        <text>chorismate = prephenate</text>
        <dbReference type="Rhea" id="RHEA:13897"/>
        <dbReference type="ChEBI" id="CHEBI:29748"/>
        <dbReference type="ChEBI" id="CHEBI:29934"/>
        <dbReference type="EC" id="5.4.99.5"/>
    </reaction>
</comment>
<dbReference type="NCBIfam" id="TIGR01807">
    <property type="entry name" value="CM_P2"/>
    <property type="match status" value="1"/>
</dbReference>
<dbReference type="InterPro" id="IPR036979">
    <property type="entry name" value="CM_dom_sf"/>
</dbReference>
<evidence type="ECO:0000256" key="13">
    <source>
        <dbReference type="ARBA" id="ARBA00023235"/>
    </source>
</evidence>
<dbReference type="Pfam" id="PF01842">
    <property type="entry name" value="ACT"/>
    <property type="match status" value="1"/>
</dbReference>
<evidence type="ECO:0000256" key="9">
    <source>
        <dbReference type="ARBA" id="ARBA00022490"/>
    </source>
</evidence>
<dbReference type="PIRSF" id="PIRSF001500">
    <property type="entry name" value="Chor_mut_pdt_Ppr"/>
    <property type="match status" value="1"/>
</dbReference>
<dbReference type="PANTHER" id="PTHR21022:SF19">
    <property type="entry name" value="PREPHENATE DEHYDRATASE-RELATED"/>
    <property type="match status" value="1"/>
</dbReference>
<name>A0A1A9EVI6_9GAMM</name>
<keyword evidence="14" id="KW-0456">Lyase</keyword>
<dbReference type="GO" id="GO:0005737">
    <property type="term" value="C:cytoplasm"/>
    <property type="evidence" value="ECO:0007669"/>
    <property type="project" value="UniProtKB-SubCell"/>
</dbReference>
<keyword evidence="19" id="KW-0175">Coiled coil</keyword>
<sequence>MSDQEKELQVLRDQIDQIDQQLQTLLNQRAACAQQVAEVKQKYQGSRDAVFYRPEREAQVLRRVMERNTGPLPERDVARLFREVMSACLALEQPMRIAFLGPEGTFTQQAAVKHFGLSAITAPLASLDEVFREVEAGTAHYGVVPIENTSEGMVNHTLHLFSRFRLSIVGEVELNIHHHLLVRPTIDRNAVTRIYATQSALSQCRSWLDAHYPSVERVAVATNADAARQASIETDVGLAAAIGSELAIELYPLQVAVRNIEDQAESSSRFLILGCQDVGPSGHDKTSILVCAHDKPGALYDLLAPFRLRGISLTRIETRTLSGPWSSVFYIDFEGHVSDAPVQALFKDLEAESLELKLLGSYPQAVL</sequence>
<organism evidence="23 24">
    <name type="scientific">Marinobacterium aestuarii</name>
    <dbReference type="NCBI Taxonomy" id="1821621"/>
    <lineage>
        <taxon>Bacteria</taxon>
        <taxon>Pseudomonadati</taxon>
        <taxon>Pseudomonadota</taxon>
        <taxon>Gammaproteobacteria</taxon>
        <taxon>Oceanospirillales</taxon>
        <taxon>Oceanospirillaceae</taxon>
        <taxon>Marinobacterium</taxon>
    </lineage>
</organism>
<dbReference type="GO" id="GO:0046417">
    <property type="term" value="P:chorismate metabolic process"/>
    <property type="evidence" value="ECO:0007669"/>
    <property type="project" value="InterPro"/>
</dbReference>
<dbReference type="AlphaFoldDB" id="A0A1A9EVI6"/>
<evidence type="ECO:0000256" key="4">
    <source>
        <dbReference type="ARBA" id="ARBA00004741"/>
    </source>
</evidence>
<evidence type="ECO:0000256" key="10">
    <source>
        <dbReference type="ARBA" id="ARBA00022605"/>
    </source>
</evidence>
<dbReference type="CDD" id="cd13630">
    <property type="entry name" value="PBP2_PDT_1"/>
    <property type="match status" value="1"/>
</dbReference>
<proteinExistence type="predicted"/>
<keyword evidence="12" id="KW-0584">Phenylalanine biosynthesis</keyword>
<dbReference type="CDD" id="cd04905">
    <property type="entry name" value="ACT_CM-PDT"/>
    <property type="match status" value="1"/>
</dbReference>
<evidence type="ECO:0000256" key="5">
    <source>
        <dbReference type="ARBA" id="ARBA00004817"/>
    </source>
</evidence>
<dbReference type="SMART" id="SM00830">
    <property type="entry name" value="CM_2"/>
    <property type="match status" value="1"/>
</dbReference>
<feature type="domain" description="Chorismate mutase" evidence="20">
    <location>
        <begin position="2"/>
        <end position="96"/>
    </location>
</feature>
<dbReference type="UniPathway" id="UPA00121">
    <property type="reaction ID" value="UER00345"/>
</dbReference>
<keyword evidence="24" id="KW-1185">Reference proteome</keyword>
<keyword evidence="15" id="KW-0511">Multifunctional enzyme</keyword>
<evidence type="ECO:0000256" key="2">
    <source>
        <dbReference type="ARBA" id="ARBA00002364"/>
    </source>
</evidence>
<dbReference type="UniPathway" id="UPA00120">
    <property type="reaction ID" value="UER00203"/>
</dbReference>
<dbReference type="SUPFAM" id="SSF55021">
    <property type="entry name" value="ACT-like"/>
    <property type="match status" value="1"/>
</dbReference>
<dbReference type="InterPro" id="IPR010957">
    <property type="entry name" value="G/b/e-P-prot_chorismate_mutase"/>
</dbReference>
<dbReference type="SUPFAM" id="SSF53850">
    <property type="entry name" value="Periplasmic binding protein-like II"/>
    <property type="match status" value="1"/>
</dbReference>
<evidence type="ECO:0000256" key="3">
    <source>
        <dbReference type="ARBA" id="ARBA00004496"/>
    </source>
</evidence>
<evidence type="ECO:0000259" key="22">
    <source>
        <dbReference type="PROSITE" id="PS51671"/>
    </source>
</evidence>
<evidence type="ECO:0000259" key="21">
    <source>
        <dbReference type="PROSITE" id="PS51171"/>
    </source>
</evidence>
<evidence type="ECO:0000256" key="8">
    <source>
        <dbReference type="ARBA" id="ARBA00014401"/>
    </source>
</evidence>
<dbReference type="GO" id="GO:0009094">
    <property type="term" value="P:L-phenylalanine biosynthetic process"/>
    <property type="evidence" value="ECO:0007669"/>
    <property type="project" value="UniProtKB-UniPathway"/>
</dbReference>
<evidence type="ECO:0000256" key="17">
    <source>
        <dbReference type="ARBA" id="ARBA00031520"/>
    </source>
</evidence>